<evidence type="ECO:0000313" key="2">
    <source>
        <dbReference type="EMBL" id="GFT38471.1"/>
    </source>
</evidence>
<gene>
    <name evidence="2" type="ORF">NPIL_468091</name>
</gene>
<keyword evidence="3" id="KW-1185">Reference proteome</keyword>
<dbReference type="Proteomes" id="UP000887013">
    <property type="component" value="Unassembled WGS sequence"/>
</dbReference>
<feature type="compositionally biased region" description="Low complexity" evidence="1">
    <location>
        <begin position="43"/>
        <end position="56"/>
    </location>
</feature>
<protein>
    <submittedName>
        <fullName evidence="2">Uncharacterized protein</fullName>
    </submittedName>
</protein>
<name>A0A8X6TS43_NEPPI</name>
<feature type="compositionally biased region" description="Basic residues" evidence="1">
    <location>
        <begin position="85"/>
        <end position="106"/>
    </location>
</feature>
<comment type="caution">
    <text evidence="2">The sequence shown here is derived from an EMBL/GenBank/DDBJ whole genome shotgun (WGS) entry which is preliminary data.</text>
</comment>
<evidence type="ECO:0000313" key="3">
    <source>
        <dbReference type="Proteomes" id="UP000887013"/>
    </source>
</evidence>
<feature type="region of interest" description="Disordered" evidence="1">
    <location>
        <begin position="30"/>
        <end position="106"/>
    </location>
</feature>
<proteinExistence type="predicted"/>
<sequence length="172" mass="19627">MSALSNAAMAEESLTYTAYVIRRLPSAPIERLPSPRQRSADHSSPIPITPMPAAMPYGRPLLLPHTHGDGHPPTSRYMPPTVTTRPRRPCRRRYGRRPPRPRRHAVVHATATPTPDALRAARQQRRQCAARHEQRCSSQKSRERSTRCTQRMLICDVYRHGCAQREARYGYT</sequence>
<dbReference type="AlphaFoldDB" id="A0A8X6TS43"/>
<accession>A0A8X6TS43</accession>
<dbReference type="EMBL" id="BMAW01063052">
    <property type="protein sequence ID" value="GFT38471.1"/>
    <property type="molecule type" value="Genomic_DNA"/>
</dbReference>
<reference evidence="2" key="1">
    <citation type="submission" date="2020-08" db="EMBL/GenBank/DDBJ databases">
        <title>Multicomponent nature underlies the extraordinary mechanical properties of spider dragline silk.</title>
        <authorList>
            <person name="Kono N."/>
            <person name="Nakamura H."/>
            <person name="Mori M."/>
            <person name="Yoshida Y."/>
            <person name="Ohtoshi R."/>
            <person name="Malay A.D."/>
            <person name="Moran D.A.P."/>
            <person name="Tomita M."/>
            <person name="Numata K."/>
            <person name="Arakawa K."/>
        </authorList>
    </citation>
    <scope>NUCLEOTIDE SEQUENCE</scope>
</reference>
<organism evidence="2 3">
    <name type="scientific">Nephila pilipes</name>
    <name type="common">Giant wood spider</name>
    <name type="synonym">Nephila maculata</name>
    <dbReference type="NCBI Taxonomy" id="299642"/>
    <lineage>
        <taxon>Eukaryota</taxon>
        <taxon>Metazoa</taxon>
        <taxon>Ecdysozoa</taxon>
        <taxon>Arthropoda</taxon>
        <taxon>Chelicerata</taxon>
        <taxon>Arachnida</taxon>
        <taxon>Araneae</taxon>
        <taxon>Araneomorphae</taxon>
        <taxon>Entelegynae</taxon>
        <taxon>Araneoidea</taxon>
        <taxon>Nephilidae</taxon>
        <taxon>Nephila</taxon>
    </lineage>
</organism>
<evidence type="ECO:0000256" key="1">
    <source>
        <dbReference type="SAM" id="MobiDB-lite"/>
    </source>
</evidence>